<dbReference type="HOGENOM" id="CLU_026126_8_1_9"/>
<dbReference type="eggNOG" id="COG0625">
    <property type="taxonomic scope" value="Bacteria"/>
</dbReference>
<dbReference type="STRING" id="626523.GCWU000342_00717"/>
<dbReference type="SUPFAM" id="SSF52833">
    <property type="entry name" value="Thioredoxin-like"/>
    <property type="match status" value="1"/>
</dbReference>
<reference evidence="2" key="1">
    <citation type="submission" date="2009-04" db="EMBL/GenBank/DDBJ databases">
        <authorList>
            <person name="Weinstock G."/>
            <person name="Sodergren E."/>
            <person name="Clifton S."/>
            <person name="Fulton L."/>
            <person name="Fulton B."/>
            <person name="Courtney L."/>
            <person name="Fronick C."/>
            <person name="Harrison M."/>
            <person name="Strong C."/>
            <person name="Farmer C."/>
            <person name="Delahaunty K."/>
            <person name="Markovic C."/>
            <person name="Hall O."/>
            <person name="Minx P."/>
            <person name="Tomlinson C."/>
            <person name="Mitreva M."/>
            <person name="Nelson J."/>
            <person name="Hou S."/>
            <person name="Wollam A."/>
            <person name="Pepin K.H."/>
            <person name="Johnson M."/>
            <person name="Bhonagiri V."/>
            <person name="Nash W.E."/>
            <person name="Warren W."/>
            <person name="Chinwalla A."/>
            <person name="Mardis E.R."/>
            <person name="Wilson R.K."/>
        </authorList>
    </citation>
    <scope>NUCLEOTIDE SEQUENCE [LARGE SCALE GENOMIC DNA]</scope>
    <source>
        <strain evidence="2">DSM 14600</strain>
    </source>
</reference>
<gene>
    <name evidence="2" type="ORF">GCWU000342_00717</name>
</gene>
<dbReference type="PROSITE" id="PS50404">
    <property type="entry name" value="GST_NTER"/>
    <property type="match status" value="1"/>
</dbReference>
<dbReference type="Proteomes" id="UP000003494">
    <property type="component" value="Unassembled WGS sequence"/>
</dbReference>
<keyword evidence="3" id="KW-1185">Reference proteome</keyword>
<accession>C4G9R3</accession>
<dbReference type="InterPro" id="IPR004045">
    <property type="entry name" value="Glutathione_S-Trfase_N"/>
</dbReference>
<proteinExistence type="predicted"/>
<comment type="caution">
    <text evidence="2">The sequence shown here is derived from an EMBL/GenBank/DDBJ whole genome shotgun (WGS) entry which is preliminary data.</text>
</comment>
<sequence length="79" mass="9107">MKLELFGFETCPFCKVVRAEIAAQGRTDVTEYDIYKDDEAYNRLITVGGKEQCPCLFVDDKPLYESAEIIRFLKEHPQA</sequence>
<dbReference type="RefSeq" id="WP_006905748.1">
    <property type="nucleotide sequence ID" value="NZ_GG665866.1"/>
</dbReference>
<dbReference type="Pfam" id="PF00462">
    <property type="entry name" value="Glutaredoxin"/>
    <property type="match status" value="1"/>
</dbReference>
<feature type="domain" description="GST N-terminal" evidence="1">
    <location>
        <begin position="1"/>
        <end position="79"/>
    </location>
</feature>
<dbReference type="InterPro" id="IPR002109">
    <property type="entry name" value="Glutaredoxin"/>
</dbReference>
<name>C4G9R3_9FIRM</name>
<evidence type="ECO:0000259" key="1">
    <source>
        <dbReference type="PROSITE" id="PS50404"/>
    </source>
</evidence>
<dbReference type="PROSITE" id="PS51354">
    <property type="entry name" value="GLUTAREDOXIN_2"/>
    <property type="match status" value="1"/>
</dbReference>
<protein>
    <submittedName>
        <fullName evidence="2">Glutaredoxin</fullName>
    </submittedName>
</protein>
<dbReference type="InterPro" id="IPR036249">
    <property type="entry name" value="Thioredoxin-like_sf"/>
</dbReference>
<evidence type="ECO:0000313" key="3">
    <source>
        <dbReference type="Proteomes" id="UP000003494"/>
    </source>
</evidence>
<organism evidence="2 3">
    <name type="scientific">Shuttleworthella satelles DSM 14600</name>
    <dbReference type="NCBI Taxonomy" id="626523"/>
    <lineage>
        <taxon>Bacteria</taxon>
        <taxon>Bacillati</taxon>
        <taxon>Bacillota</taxon>
        <taxon>Clostridia</taxon>
        <taxon>Lachnospirales</taxon>
        <taxon>Lachnospiraceae</taxon>
        <taxon>Shuttleworthella</taxon>
    </lineage>
</organism>
<dbReference type="EMBL" id="ACIP02000001">
    <property type="protein sequence ID" value="EEP29360.1"/>
    <property type="molecule type" value="Genomic_DNA"/>
</dbReference>
<evidence type="ECO:0000313" key="2">
    <source>
        <dbReference type="EMBL" id="EEP29360.1"/>
    </source>
</evidence>
<dbReference type="Gene3D" id="3.40.30.10">
    <property type="entry name" value="Glutaredoxin"/>
    <property type="match status" value="1"/>
</dbReference>
<dbReference type="AlphaFoldDB" id="C4G9R3"/>